<proteinExistence type="predicted"/>
<evidence type="ECO:0000313" key="1">
    <source>
        <dbReference type="EMBL" id="DAF93639.1"/>
    </source>
</evidence>
<reference evidence="1" key="1">
    <citation type="journal article" date="2021" name="Proc. Natl. Acad. Sci. U.S.A.">
        <title>A Catalog of Tens of Thousands of Viruses from Human Metagenomes Reveals Hidden Associations with Chronic Diseases.</title>
        <authorList>
            <person name="Tisza M.J."/>
            <person name="Buck C.B."/>
        </authorList>
    </citation>
    <scope>NUCLEOTIDE SEQUENCE</scope>
    <source>
        <strain evidence="1">Ctshb19</strain>
    </source>
</reference>
<sequence>MGAPVTRSYELAESYRRQRDAEISRMLNCMGNILATGKVADAKRKAYWKASKKISAKIFPRGRNFTLFFEGSV</sequence>
<name>A0A8S5UGM6_9CAUD</name>
<accession>A0A8S5UGM6</accession>
<dbReference type="EMBL" id="BK016086">
    <property type="protein sequence ID" value="DAF93639.1"/>
    <property type="molecule type" value="Genomic_DNA"/>
</dbReference>
<protein>
    <submittedName>
        <fullName evidence="1">Uncharacterized protein</fullName>
    </submittedName>
</protein>
<organism evidence="1">
    <name type="scientific">Myoviridae sp. ctshb19</name>
    <dbReference type="NCBI Taxonomy" id="2825194"/>
    <lineage>
        <taxon>Viruses</taxon>
        <taxon>Duplodnaviria</taxon>
        <taxon>Heunggongvirae</taxon>
        <taxon>Uroviricota</taxon>
        <taxon>Caudoviricetes</taxon>
    </lineage>
</organism>